<dbReference type="Proteomes" id="UP001501333">
    <property type="component" value="Unassembled WGS sequence"/>
</dbReference>
<gene>
    <name evidence="3" type="ORF">GCM10022250_38490</name>
</gene>
<keyword evidence="4" id="KW-1185">Reference proteome</keyword>
<keyword evidence="1" id="KW-0378">Hydrolase</keyword>
<protein>
    <recommendedName>
        <fullName evidence="2">CBM-cenC domain-containing protein</fullName>
    </recommendedName>
</protein>
<dbReference type="EMBL" id="BAABAO010000013">
    <property type="protein sequence ID" value="GAA4139145.1"/>
    <property type="molecule type" value="Genomic_DNA"/>
</dbReference>
<dbReference type="SUPFAM" id="SSF49785">
    <property type="entry name" value="Galactose-binding domain-like"/>
    <property type="match status" value="1"/>
</dbReference>
<evidence type="ECO:0000313" key="3">
    <source>
        <dbReference type="EMBL" id="GAA4139145.1"/>
    </source>
</evidence>
<evidence type="ECO:0000259" key="2">
    <source>
        <dbReference type="Pfam" id="PF02018"/>
    </source>
</evidence>
<organism evidence="3 4">
    <name type="scientific">Flavobacterium chungbukense</name>
    <dbReference type="NCBI Taxonomy" id="877464"/>
    <lineage>
        <taxon>Bacteria</taxon>
        <taxon>Pseudomonadati</taxon>
        <taxon>Bacteroidota</taxon>
        <taxon>Flavobacteriia</taxon>
        <taxon>Flavobacteriales</taxon>
        <taxon>Flavobacteriaceae</taxon>
        <taxon>Flavobacterium</taxon>
    </lineage>
</organism>
<accession>A0ABP7YPX0</accession>
<dbReference type="InterPro" id="IPR003305">
    <property type="entry name" value="CenC_carb-bd"/>
</dbReference>
<sequence>MPLSQWPSLSGTYCPNSRLTYASFNPNNIIIMKQLLLFSFLFLSTITNAQMNLIKNAGFERDLINWTGQENAALSSYDKKTGRNSALINQYTGAEWRALDQVILIPKNSYAVECSAWMKTDQVESQKEEYKAAAIIIEFTNAADKQISSETIARAKNTTDWTNYKKAVKIPENAKKIRIMLALAQTNGTVFFDDINMIAIGEEEYAKLSPETK</sequence>
<feature type="domain" description="CBM-cenC" evidence="2">
    <location>
        <begin position="52"/>
        <end position="183"/>
    </location>
</feature>
<evidence type="ECO:0000256" key="1">
    <source>
        <dbReference type="ARBA" id="ARBA00022801"/>
    </source>
</evidence>
<evidence type="ECO:0000313" key="4">
    <source>
        <dbReference type="Proteomes" id="UP001501333"/>
    </source>
</evidence>
<name>A0ABP7YPX0_9FLAO</name>
<dbReference type="InterPro" id="IPR008979">
    <property type="entry name" value="Galactose-bd-like_sf"/>
</dbReference>
<comment type="caution">
    <text evidence="3">The sequence shown here is derived from an EMBL/GenBank/DDBJ whole genome shotgun (WGS) entry which is preliminary data.</text>
</comment>
<dbReference type="Gene3D" id="2.60.120.260">
    <property type="entry name" value="Galactose-binding domain-like"/>
    <property type="match status" value="1"/>
</dbReference>
<dbReference type="Pfam" id="PF02018">
    <property type="entry name" value="CBM_4_9"/>
    <property type="match status" value="1"/>
</dbReference>
<proteinExistence type="predicted"/>
<reference evidence="4" key="1">
    <citation type="journal article" date="2019" name="Int. J. Syst. Evol. Microbiol.">
        <title>The Global Catalogue of Microorganisms (GCM) 10K type strain sequencing project: providing services to taxonomists for standard genome sequencing and annotation.</title>
        <authorList>
            <consortium name="The Broad Institute Genomics Platform"/>
            <consortium name="The Broad Institute Genome Sequencing Center for Infectious Disease"/>
            <person name="Wu L."/>
            <person name="Ma J."/>
        </authorList>
    </citation>
    <scope>NUCLEOTIDE SEQUENCE [LARGE SCALE GENOMIC DNA]</scope>
    <source>
        <strain evidence="4">JCM 17386</strain>
    </source>
</reference>